<dbReference type="AlphaFoldDB" id="A0A671WW78"/>
<evidence type="ECO:0000259" key="4">
    <source>
        <dbReference type="PROSITE" id="PS50240"/>
    </source>
</evidence>
<dbReference type="PROSITE" id="PS50240">
    <property type="entry name" value="TRYPSIN_DOM"/>
    <property type="match status" value="1"/>
</dbReference>
<dbReference type="InterPro" id="IPR050430">
    <property type="entry name" value="Peptidase_S1"/>
</dbReference>
<dbReference type="SUPFAM" id="SSF50494">
    <property type="entry name" value="Trypsin-like serine proteases"/>
    <property type="match status" value="1"/>
</dbReference>
<dbReference type="InterPro" id="IPR001314">
    <property type="entry name" value="Peptidase_S1A"/>
</dbReference>
<evidence type="ECO:0000256" key="3">
    <source>
        <dbReference type="SAM" id="SignalP"/>
    </source>
</evidence>
<dbReference type="InterPro" id="IPR001254">
    <property type="entry name" value="Trypsin_dom"/>
</dbReference>
<dbReference type="GeneTree" id="ENSGT00390000009571"/>
<dbReference type="OMA" id="NQRCERN"/>
<dbReference type="Proteomes" id="UP000472265">
    <property type="component" value="Chromosome 14"/>
</dbReference>
<protein>
    <recommendedName>
        <fullName evidence="4">Peptidase S1 domain-containing protein</fullName>
    </recommendedName>
</protein>
<accession>A0A671WW78</accession>
<dbReference type="Gene3D" id="2.40.10.10">
    <property type="entry name" value="Trypsin-like serine proteases"/>
    <property type="match status" value="1"/>
</dbReference>
<keyword evidence="6" id="KW-1185">Reference proteome</keyword>
<dbReference type="Pfam" id="PF00089">
    <property type="entry name" value="Trypsin"/>
    <property type="match status" value="1"/>
</dbReference>
<dbReference type="InterPro" id="IPR018114">
    <property type="entry name" value="TRYPSIN_HIS"/>
</dbReference>
<keyword evidence="3" id="KW-0732">Signal</keyword>
<gene>
    <name evidence="5" type="primary">LOC115595231</name>
</gene>
<evidence type="ECO:0000256" key="1">
    <source>
        <dbReference type="ARBA" id="ARBA00007664"/>
    </source>
</evidence>
<feature type="signal peptide" evidence="3">
    <location>
        <begin position="1"/>
        <end position="19"/>
    </location>
</feature>
<dbReference type="PRINTS" id="PR00722">
    <property type="entry name" value="CHYMOTRYPSIN"/>
</dbReference>
<reference evidence="5" key="3">
    <citation type="submission" date="2025-09" db="UniProtKB">
        <authorList>
            <consortium name="Ensembl"/>
        </authorList>
    </citation>
    <scope>IDENTIFICATION</scope>
</reference>
<reference evidence="5" key="2">
    <citation type="submission" date="2025-08" db="UniProtKB">
        <authorList>
            <consortium name="Ensembl"/>
        </authorList>
    </citation>
    <scope>IDENTIFICATION</scope>
</reference>
<dbReference type="GO" id="GO:0006508">
    <property type="term" value="P:proteolysis"/>
    <property type="evidence" value="ECO:0007669"/>
    <property type="project" value="InterPro"/>
</dbReference>
<dbReference type="InParanoid" id="A0A671WW78"/>
<dbReference type="PANTHER" id="PTHR24276">
    <property type="entry name" value="POLYSERASE-RELATED"/>
    <property type="match status" value="1"/>
</dbReference>
<name>A0A671WW78_SPAAU</name>
<organism evidence="5 6">
    <name type="scientific">Sparus aurata</name>
    <name type="common">Gilthead sea bream</name>
    <dbReference type="NCBI Taxonomy" id="8175"/>
    <lineage>
        <taxon>Eukaryota</taxon>
        <taxon>Metazoa</taxon>
        <taxon>Chordata</taxon>
        <taxon>Craniata</taxon>
        <taxon>Vertebrata</taxon>
        <taxon>Euteleostomi</taxon>
        <taxon>Actinopterygii</taxon>
        <taxon>Neopterygii</taxon>
        <taxon>Teleostei</taxon>
        <taxon>Neoteleostei</taxon>
        <taxon>Acanthomorphata</taxon>
        <taxon>Eupercaria</taxon>
        <taxon>Spariformes</taxon>
        <taxon>Sparidae</taxon>
        <taxon>Sparus</taxon>
    </lineage>
</organism>
<dbReference type="PANTHER" id="PTHR24276:SF98">
    <property type="entry name" value="FI18310P1-RELATED"/>
    <property type="match status" value="1"/>
</dbReference>
<feature type="chain" id="PRO_5025342663" description="Peptidase S1 domain-containing protein" evidence="3">
    <location>
        <begin position="20"/>
        <end position="208"/>
    </location>
</feature>
<dbReference type="GO" id="GO:0004252">
    <property type="term" value="F:serine-type endopeptidase activity"/>
    <property type="evidence" value="ECO:0007669"/>
    <property type="project" value="InterPro"/>
</dbReference>
<dbReference type="SMART" id="SM00020">
    <property type="entry name" value="Tryp_SPc"/>
    <property type="match status" value="1"/>
</dbReference>
<proteinExistence type="inferred from homology"/>
<reference evidence="5" key="1">
    <citation type="submission" date="2021-04" db="EMBL/GenBank/DDBJ databases">
        <authorList>
            <consortium name="Wellcome Sanger Institute Data Sharing"/>
        </authorList>
    </citation>
    <scope>NUCLEOTIDE SEQUENCE [LARGE SCALE GENOMIC DNA]</scope>
</reference>
<comment type="similarity">
    <text evidence="1">Belongs to the peptidase S1 family.</text>
</comment>
<dbReference type="InterPro" id="IPR043504">
    <property type="entry name" value="Peptidase_S1_PA_chymotrypsin"/>
</dbReference>
<evidence type="ECO:0000256" key="2">
    <source>
        <dbReference type="ARBA" id="ARBA00023157"/>
    </source>
</evidence>
<sequence length="208" mass="22696">MGGMTGSLLLLLWAGVSVSTMVDLQKRIINGHDCNNNERQYHVQLQIQKPTALSDFCGGSLIGNQWILTAAHCWQPGWLITAILRVHPRGNEVNVPIHMNNIHKEGTADIMLLKLPAPANGVHQIALPDCVRHPLPRNVMVQIAGHGSTTAGPGGTRTPGMVQHLKCANIRAVDCPRFNQNLYQRKFCGATTDRNNPVGGCLVSMNDF</sequence>
<dbReference type="PROSITE" id="PS00134">
    <property type="entry name" value="TRYPSIN_HIS"/>
    <property type="match status" value="1"/>
</dbReference>
<evidence type="ECO:0000313" key="6">
    <source>
        <dbReference type="Proteomes" id="UP000472265"/>
    </source>
</evidence>
<keyword evidence="2" id="KW-1015">Disulfide bond</keyword>
<evidence type="ECO:0000313" key="5">
    <source>
        <dbReference type="Ensembl" id="ENSSAUP00010043154.1"/>
    </source>
</evidence>
<feature type="domain" description="Peptidase S1" evidence="4">
    <location>
        <begin position="28"/>
        <end position="208"/>
    </location>
</feature>
<dbReference type="Ensembl" id="ENSSAUT00010045418.1">
    <property type="protein sequence ID" value="ENSSAUP00010043154.1"/>
    <property type="gene ID" value="ENSSAUG00010018119.1"/>
</dbReference>
<dbReference type="InterPro" id="IPR009003">
    <property type="entry name" value="Peptidase_S1_PA"/>
</dbReference>